<dbReference type="AlphaFoldDB" id="H3SHK4"/>
<keyword evidence="2" id="KW-1185">Reference proteome</keyword>
<sequence length="61" mass="6673">MKSRATPIDTSGGGDGEVKSMEISAAATNNRIKNGHEMEFRDIRTIKTLLSSLSTIFYNIP</sequence>
<gene>
    <name evidence="1" type="ORF">PDENDC454_15087</name>
</gene>
<dbReference type="STRING" id="1131935.PDENDC454_15087"/>
<dbReference type="EMBL" id="AHKH01000037">
    <property type="protein sequence ID" value="EHQ61464.1"/>
    <property type="molecule type" value="Genomic_DNA"/>
</dbReference>
<reference evidence="1 2" key="1">
    <citation type="journal article" date="2012" name="J. Bacteriol.">
        <title>Genome Sequence of the Pattern-Forming Social Bacterium Paenibacillus dendritiformis C454 Chiral Morphotype.</title>
        <authorList>
            <person name="Sirota-Madi A."/>
            <person name="Olender T."/>
            <person name="Helman Y."/>
            <person name="Brainis I."/>
            <person name="Finkelshtein A."/>
            <person name="Roth D."/>
            <person name="Hagai E."/>
            <person name="Leshkowitz D."/>
            <person name="Brodsky L."/>
            <person name="Galatenko V."/>
            <person name="Nikolaev V."/>
            <person name="Gutnick D.L."/>
            <person name="Lancet D."/>
            <person name="Ben-Jacob E."/>
        </authorList>
    </citation>
    <scope>NUCLEOTIDE SEQUENCE [LARGE SCALE GENOMIC DNA]</scope>
    <source>
        <strain evidence="1 2">C454</strain>
    </source>
</reference>
<dbReference type="Proteomes" id="UP000003900">
    <property type="component" value="Unassembled WGS sequence"/>
</dbReference>
<organism evidence="1 2">
    <name type="scientific">Paenibacillus dendritiformis C454</name>
    <dbReference type="NCBI Taxonomy" id="1131935"/>
    <lineage>
        <taxon>Bacteria</taxon>
        <taxon>Bacillati</taxon>
        <taxon>Bacillota</taxon>
        <taxon>Bacilli</taxon>
        <taxon>Bacillales</taxon>
        <taxon>Paenibacillaceae</taxon>
        <taxon>Paenibacillus</taxon>
    </lineage>
</organism>
<proteinExistence type="predicted"/>
<evidence type="ECO:0000313" key="2">
    <source>
        <dbReference type="Proteomes" id="UP000003900"/>
    </source>
</evidence>
<comment type="caution">
    <text evidence="1">The sequence shown here is derived from an EMBL/GenBank/DDBJ whole genome shotgun (WGS) entry which is preliminary data.</text>
</comment>
<evidence type="ECO:0000313" key="1">
    <source>
        <dbReference type="EMBL" id="EHQ61464.1"/>
    </source>
</evidence>
<protein>
    <submittedName>
        <fullName evidence="1">Uncharacterized protein</fullName>
    </submittedName>
</protein>
<name>H3SHK4_9BACL</name>
<accession>H3SHK4</accession>